<organism evidence="11 12">
    <name type="scientific">Novacetimonas cocois</name>
    <dbReference type="NCBI Taxonomy" id="1747507"/>
    <lineage>
        <taxon>Bacteria</taxon>
        <taxon>Pseudomonadati</taxon>
        <taxon>Pseudomonadota</taxon>
        <taxon>Alphaproteobacteria</taxon>
        <taxon>Acetobacterales</taxon>
        <taxon>Acetobacteraceae</taxon>
        <taxon>Novacetimonas</taxon>
    </lineage>
</organism>
<evidence type="ECO:0000256" key="8">
    <source>
        <dbReference type="HAMAP-Rule" id="MF_00316"/>
    </source>
</evidence>
<keyword evidence="11" id="KW-0548">Nucleotidyltransferase</keyword>
<keyword evidence="6 8" id="KW-0342">GTP-binding</keyword>
<evidence type="ECO:0000256" key="3">
    <source>
        <dbReference type="ARBA" id="ARBA00022723"/>
    </source>
</evidence>
<gene>
    <name evidence="8" type="primary">mobA</name>
    <name evidence="11" type="ORF">NJLHNGOC_13350</name>
</gene>
<feature type="binding site" evidence="8">
    <location>
        <position position="103"/>
    </location>
    <ligand>
        <name>GTP</name>
        <dbReference type="ChEBI" id="CHEBI:37565"/>
    </ligand>
</feature>
<keyword evidence="4 8" id="KW-0547">Nucleotide-binding</keyword>
<dbReference type="InterPro" id="IPR029044">
    <property type="entry name" value="Nucleotide-diphossugar_trans"/>
</dbReference>
<dbReference type="CDD" id="cd02503">
    <property type="entry name" value="MobA"/>
    <property type="match status" value="1"/>
</dbReference>
<feature type="binding site" evidence="8">
    <location>
        <position position="72"/>
    </location>
    <ligand>
        <name>GTP</name>
        <dbReference type="ChEBI" id="CHEBI:37565"/>
    </ligand>
</feature>
<dbReference type="InterPro" id="IPR025877">
    <property type="entry name" value="MobA-like_NTP_Trfase"/>
</dbReference>
<keyword evidence="3 8" id="KW-0479">Metal-binding</keyword>
<dbReference type="GO" id="GO:0005525">
    <property type="term" value="F:GTP binding"/>
    <property type="evidence" value="ECO:0007669"/>
    <property type="project" value="UniProtKB-UniRule"/>
</dbReference>
<feature type="binding site" evidence="8">
    <location>
        <position position="22"/>
    </location>
    <ligand>
        <name>GTP</name>
        <dbReference type="ChEBI" id="CHEBI:37565"/>
    </ligand>
</feature>
<evidence type="ECO:0000256" key="5">
    <source>
        <dbReference type="ARBA" id="ARBA00022842"/>
    </source>
</evidence>
<dbReference type="RefSeq" id="WP_113596796.1">
    <property type="nucleotide sequence ID" value="NZ_QEXL01000019.1"/>
</dbReference>
<dbReference type="EMBL" id="QEXL01000019">
    <property type="protein sequence ID" value="RBM05368.1"/>
    <property type="molecule type" value="Genomic_DNA"/>
</dbReference>
<dbReference type="GO" id="GO:0006777">
    <property type="term" value="P:Mo-molybdopterin cofactor biosynthetic process"/>
    <property type="evidence" value="ECO:0007669"/>
    <property type="project" value="UniProtKB-KW"/>
</dbReference>
<comment type="catalytic activity">
    <reaction evidence="8">
        <text>Mo-molybdopterin + GTP + H(+) = Mo-molybdopterin guanine dinucleotide + diphosphate</text>
        <dbReference type="Rhea" id="RHEA:34243"/>
        <dbReference type="ChEBI" id="CHEBI:15378"/>
        <dbReference type="ChEBI" id="CHEBI:33019"/>
        <dbReference type="ChEBI" id="CHEBI:37565"/>
        <dbReference type="ChEBI" id="CHEBI:71302"/>
        <dbReference type="ChEBI" id="CHEBI:71310"/>
        <dbReference type="EC" id="2.7.7.77"/>
    </reaction>
</comment>
<accession>A0A365YSE3</accession>
<evidence type="ECO:0000256" key="2">
    <source>
        <dbReference type="ARBA" id="ARBA00022679"/>
    </source>
</evidence>
<evidence type="ECO:0000259" key="10">
    <source>
        <dbReference type="Pfam" id="PF12804"/>
    </source>
</evidence>
<dbReference type="EC" id="2.7.7.77" evidence="8"/>
<dbReference type="HAMAP" id="MF_00316">
    <property type="entry name" value="MobA"/>
    <property type="match status" value="1"/>
</dbReference>
<dbReference type="OrthoDB" id="9800712at2"/>
<feature type="binding site" evidence="8">
    <location>
        <begin position="10"/>
        <end position="12"/>
    </location>
    <ligand>
        <name>GTP</name>
        <dbReference type="ChEBI" id="CHEBI:37565"/>
    </ligand>
</feature>
<evidence type="ECO:0000256" key="4">
    <source>
        <dbReference type="ARBA" id="ARBA00022741"/>
    </source>
</evidence>
<comment type="domain">
    <text evidence="8">The N-terminal domain determines nucleotide recognition and specific binding, while the C-terminal domain determines the specific binding to the target protein.</text>
</comment>
<comment type="caution">
    <text evidence="8">Lacks conserved residue(s) required for the propagation of feature annotation.</text>
</comment>
<evidence type="ECO:0000313" key="11">
    <source>
        <dbReference type="EMBL" id="RBM05368.1"/>
    </source>
</evidence>
<dbReference type="PANTHER" id="PTHR19136">
    <property type="entry name" value="MOLYBDENUM COFACTOR GUANYLYLTRANSFERASE"/>
    <property type="match status" value="1"/>
</dbReference>
<proteinExistence type="inferred from homology"/>
<keyword evidence="5 8" id="KW-0460">Magnesium</keyword>
<dbReference type="PANTHER" id="PTHR19136:SF81">
    <property type="entry name" value="MOLYBDENUM COFACTOR GUANYLYLTRANSFERASE"/>
    <property type="match status" value="1"/>
</dbReference>
<dbReference type="GO" id="GO:0005737">
    <property type="term" value="C:cytoplasm"/>
    <property type="evidence" value="ECO:0007669"/>
    <property type="project" value="UniProtKB-SubCell"/>
</dbReference>
<keyword evidence="7 8" id="KW-0501">Molybdenum cofactor biosynthesis</keyword>
<dbReference type="Gene3D" id="3.90.550.10">
    <property type="entry name" value="Spore Coat Polysaccharide Biosynthesis Protein SpsA, Chain A"/>
    <property type="match status" value="1"/>
</dbReference>
<dbReference type="AlphaFoldDB" id="A0A365YSE3"/>
<dbReference type="InterPro" id="IPR013482">
    <property type="entry name" value="Molybde_CF_guanTrfase"/>
</dbReference>
<sequence>MTAPLYGLVLAGGASRRMGRDKAALSYAGRPQLARAFDLLAACVPRCFVSVRPDQLTDPLRAAYPRIPDRTDVKEVLGGGPAVGLLSAHAAYPDAAWLVVACDLPMLDALTLSALIDARDVSRGATAYLSEHDGDPEPLCTIWEPAMLRALRQQAATGKVRMRGMLRAHGGRFVQLDRAGALDNVNLPAEQVAAMQRLPPGPASQAEARPARARTQGGTSCPAHGCGAEIA</sequence>
<dbReference type="GO" id="GO:0046872">
    <property type="term" value="F:metal ion binding"/>
    <property type="evidence" value="ECO:0007669"/>
    <property type="project" value="UniProtKB-KW"/>
</dbReference>
<dbReference type="SUPFAM" id="SSF53448">
    <property type="entry name" value="Nucleotide-diphospho-sugar transferases"/>
    <property type="match status" value="1"/>
</dbReference>
<protein>
    <recommendedName>
        <fullName evidence="8">Molybdenum cofactor guanylyltransferase</fullName>
        <shortName evidence="8">MoCo guanylyltransferase</shortName>
        <ecNumber evidence="8">2.7.7.77</ecNumber>
    </recommendedName>
    <alternativeName>
        <fullName evidence="8">GTP:molybdopterin guanylyltransferase</fullName>
    </alternativeName>
    <alternativeName>
        <fullName evidence="8">Mo-MPT guanylyltransferase</fullName>
    </alternativeName>
    <alternativeName>
        <fullName evidence="8">Molybdopterin guanylyltransferase</fullName>
    </alternativeName>
    <alternativeName>
        <fullName evidence="8">Molybdopterin-guanine dinucleotide synthase</fullName>
        <shortName evidence="8">MGD synthase</shortName>
    </alternativeName>
</protein>
<comment type="caution">
    <text evidence="11">The sequence shown here is derived from an EMBL/GenBank/DDBJ whole genome shotgun (WGS) entry which is preliminary data.</text>
</comment>
<feature type="region of interest" description="Disordered" evidence="9">
    <location>
        <begin position="200"/>
        <end position="231"/>
    </location>
</feature>
<evidence type="ECO:0000256" key="9">
    <source>
        <dbReference type="SAM" id="MobiDB-lite"/>
    </source>
</evidence>
<evidence type="ECO:0000313" key="12">
    <source>
        <dbReference type="Proteomes" id="UP000252680"/>
    </source>
</evidence>
<comment type="function">
    <text evidence="8">Transfers a GMP moiety from GTP to Mo-molybdopterin (Mo-MPT) cofactor (Moco or molybdenum cofactor) to form Mo-molybdopterin guanine dinucleotide (Mo-MGD) cofactor.</text>
</comment>
<feature type="binding site" evidence="8">
    <location>
        <position position="103"/>
    </location>
    <ligand>
        <name>Mg(2+)</name>
        <dbReference type="ChEBI" id="CHEBI:18420"/>
    </ligand>
</feature>
<feature type="domain" description="MobA-like NTP transferase" evidence="10">
    <location>
        <begin position="7"/>
        <end position="169"/>
    </location>
</feature>
<evidence type="ECO:0000256" key="7">
    <source>
        <dbReference type="ARBA" id="ARBA00023150"/>
    </source>
</evidence>
<comment type="subcellular location">
    <subcellularLocation>
        <location evidence="8">Cytoplasm</location>
    </subcellularLocation>
</comment>
<name>A0A365YSE3_9PROT</name>
<dbReference type="GO" id="GO:0061603">
    <property type="term" value="F:molybdenum cofactor guanylyltransferase activity"/>
    <property type="evidence" value="ECO:0007669"/>
    <property type="project" value="UniProtKB-EC"/>
</dbReference>
<comment type="cofactor">
    <cofactor evidence="8">
        <name>Mg(2+)</name>
        <dbReference type="ChEBI" id="CHEBI:18420"/>
    </cofactor>
</comment>
<keyword evidence="2 8" id="KW-0808">Transferase</keyword>
<dbReference type="Proteomes" id="UP000252680">
    <property type="component" value="Unassembled WGS sequence"/>
</dbReference>
<comment type="similarity">
    <text evidence="8">Belongs to the MobA family.</text>
</comment>
<keyword evidence="1 8" id="KW-0963">Cytoplasm</keyword>
<keyword evidence="12" id="KW-1185">Reference proteome</keyword>
<reference evidence="11 12" key="1">
    <citation type="submission" date="2018-05" db="EMBL/GenBank/DDBJ databases">
        <title>Komagataeibacter cocois sp. nov., for a novel cellulose- producing strain isolated from coconut milk.</title>
        <authorList>
            <person name="Liu L."/>
            <person name="Wang Y."/>
            <person name="Liu S."/>
            <person name="Bi J."/>
            <person name="Chen H."/>
            <person name="Deng J."/>
            <person name="Zhang C."/>
            <person name="Hu Q."/>
            <person name="Li C."/>
        </authorList>
    </citation>
    <scope>NUCLEOTIDE SEQUENCE [LARGE SCALE GENOMIC DNA]</scope>
    <source>
        <strain evidence="11 12">WE7</strain>
    </source>
</reference>
<evidence type="ECO:0000256" key="1">
    <source>
        <dbReference type="ARBA" id="ARBA00022490"/>
    </source>
</evidence>
<evidence type="ECO:0000256" key="6">
    <source>
        <dbReference type="ARBA" id="ARBA00023134"/>
    </source>
</evidence>
<comment type="subunit">
    <text evidence="8">Monomer.</text>
</comment>
<dbReference type="Pfam" id="PF12804">
    <property type="entry name" value="NTP_transf_3"/>
    <property type="match status" value="1"/>
</dbReference>